<dbReference type="Pfam" id="PF26348">
    <property type="entry name" value="SRA_ScoMcrA"/>
    <property type="match status" value="1"/>
</dbReference>
<dbReference type="Proteomes" id="UP000199155">
    <property type="component" value="Unassembled WGS sequence"/>
</dbReference>
<accession>A0A1G9DTX1</accession>
<sequence length="299" mass="34058">MLDIRINEQLRRRTVHDRFGGNRQQGITPATKADNELMLFSSLKGARLYGYVDGWGADGHYHYTGEGTVGDQDMVGGNLNILHHRKDRRPVYVFRPVSPGVVEHLGEFTLAEDKPWYRMDRPDKFGEMRSVITFRLKPVSEERVDLPQGPPRHSQTTVEDVAVEQSIVKKTRVPAQAEREAERREAVLVDRYLRHLRRQGVTATRKKITLGDERTVLRTDIYVAADNFLIEAKGTISREAIRSAIGQLFDYQRYISPRPALGLLLPDQPREDMIDLCAALNITSIWAEGDSFQVHKASP</sequence>
<evidence type="ECO:0000313" key="2">
    <source>
        <dbReference type="EMBL" id="SDK67337.1"/>
    </source>
</evidence>
<dbReference type="InterPro" id="IPR058712">
    <property type="entry name" value="SRA_ScoMcrA"/>
</dbReference>
<name>A0A1G9DTX1_9ACTN</name>
<feature type="domain" description="ScoMcrA-like SRA" evidence="1">
    <location>
        <begin position="11"/>
        <end position="142"/>
    </location>
</feature>
<dbReference type="EMBL" id="FNFF01000010">
    <property type="protein sequence ID" value="SDK67337.1"/>
    <property type="molecule type" value="Genomic_DNA"/>
</dbReference>
<organism evidence="2 3">
    <name type="scientific">Streptomyces indicus</name>
    <dbReference type="NCBI Taxonomy" id="417292"/>
    <lineage>
        <taxon>Bacteria</taxon>
        <taxon>Bacillati</taxon>
        <taxon>Actinomycetota</taxon>
        <taxon>Actinomycetes</taxon>
        <taxon>Kitasatosporales</taxon>
        <taxon>Streptomycetaceae</taxon>
        <taxon>Streptomyces</taxon>
    </lineage>
</organism>
<gene>
    <name evidence="2" type="ORF">SAMN05421806_11057</name>
</gene>
<dbReference type="OrthoDB" id="4939521at2"/>
<proteinExistence type="predicted"/>
<dbReference type="RefSeq" id="WP_093613391.1">
    <property type="nucleotide sequence ID" value="NZ_FNFF01000010.1"/>
</dbReference>
<dbReference type="AlphaFoldDB" id="A0A1G9DTX1"/>
<protein>
    <recommendedName>
        <fullName evidence="1">ScoMcrA-like SRA domain-containing protein</fullName>
    </recommendedName>
</protein>
<evidence type="ECO:0000313" key="3">
    <source>
        <dbReference type="Proteomes" id="UP000199155"/>
    </source>
</evidence>
<evidence type="ECO:0000259" key="1">
    <source>
        <dbReference type="Pfam" id="PF26348"/>
    </source>
</evidence>
<reference evidence="2 3" key="1">
    <citation type="submission" date="2016-10" db="EMBL/GenBank/DDBJ databases">
        <authorList>
            <person name="de Groot N.N."/>
        </authorList>
    </citation>
    <scope>NUCLEOTIDE SEQUENCE [LARGE SCALE GENOMIC DNA]</scope>
    <source>
        <strain evidence="2 3">CGMCC 4.5727</strain>
    </source>
</reference>
<dbReference type="STRING" id="417292.SAMN05421806_11057"/>
<keyword evidence="3" id="KW-1185">Reference proteome</keyword>